<keyword evidence="4" id="KW-1185">Reference proteome</keyword>
<keyword evidence="2" id="KW-0732">Signal</keyword>
<dbReference type="Proteomes" id="UP000662747">
    <property type="component" value="Chromosome"/>
</dbReference>
<reference evidence="3 4" key="1">
    <citation type="submission" date="2021-02" db="EMBL/GenBank/DDBJ databases">
        <title>De Novo genome assembly of isolated myxobacteria.</title>
        <authorList>
            <person name="Stevens D.C."/>
        </authorList>
    </citation>
    <scope>NUCLEOTIDE SEQUENCE [LARGE SCALE GENOMIC DNA]</scope>
    <source>
        <strain evidence="4">SCPEA02</strain>
    </source>
</reference>
<feature type="chain" id="PRO_5046484315" description="Porin" evidence="2">
    <location>
        <begin position="25"/>
        <end position="652"/>
    </location>
</feature>
<sequence length="652" mass="70806">MHVPPLPVRTAVLLCIVCGSTATAEPWKGARPGTTTERQVVRLLGEPTRRGDEGQELVLVYEDAQAPEGTRRAELHLTPKTRRLRRIDLEPDTAPTREAIEQKYGPECGPGRAGKPCYQVRVTPDSEPYFHYAWRGLAVFFSGGEVRALTYLPPARSRRSAALPVPPPPWLKESPASSVAPTEGPKEEAAPAVATPDPGAMDLAVASIVDETGGAAGAAAAEELTVPTIVEASGKPITASGSTPGADAESDEGPQPLSQPEVLDENSFDVQHDPLTVGGIYYQRAELYGASRASEAGTALQPNFPALLDIYLDAKPVDGLRGFAVGRLLYDPVDPALSTPKTSLDKLWLYFGLADRVFFTIGRQHVRWGSNKVWTPTNFLRDPNPDPLDAYDLRPGVDMLKINIPWESLASNLWLVGTANLDSAATNPSGIQYGGAVRAEVALGTSELIATAHFREARRPRFGLDYSLGVGRFDFNAEVAVLQDSDTRVWERSGDTFVERSIDGPQIQAAGGIQAQFRVADVYRTVVRLEGLYNQLGTTDRKLLTWEQSTGDFQPLYFGRLYGMAQIAVTARNVYEPTFALTVLGNVSDPSFLARLDVNGSRLRDVVVAAFVEMPFGERGGEFRFQPDPTVADLPATDLGLFRVGINLRLRL</sequence>
<accession>A0ABX7NLB6</accession>
<evidence type="ECO:0000256" key="2">
    <source>
        <dbReference type="SAM" id="SignalP"/>
    </source>
</evidence>
<evidence type="ECO:0008006" key="5">
    <source>
        <dbReference type="Google" id="ProtNLM"/>
    </source>
</evidence>
<evidence type="ECO:0000313" key="4">
    <source>
        <dbReference type="Proteomes" id="UP000662747"/>
    </source>
</evidence>
<dbReference type="EMBL" id="CP071090">
    <property type="protein sequence ID" value="QSQ19550.1"/>
    <property type="molecule type" value="Genomic_DNA"/>
</dbReference>
<gene>
    <name evidence="3" type="ORF">JY651_30080</name>
</gene>
<name>A0ABX7NLB6_9BACT</name>
<proteinExistence type="predicted"/>
<feature type="region of interest" description="Disordered" evidence="1">
    <location>
        <begin position="232"/>
        <end position="261"/>
    </location>
</feature>
<feature type="signal peptide" evidence="2">
    <location>
        <begin position="1"/>
        <end position="24"/>
    </location>
</feature>
<organism evidence="3 4">
    <name type="scientific">Pyxidicoccus parkwayensis</name>
    <dbReference type="NCBI Taxonomy" id="2813578"/>
    <lineage>
        <taxon>Bacteria</taxon>
        <taxon>Pseudomonadati</taxon>
        <taxon>Myxococcota</taxon>
        <taxon>Myxococcia</taxon>
        <taxon>Myxococcales</taxon>
        <taxon>Cystobacterineae</taxon>
        <taxon>Myxococcaceae</taxon>
        <taxon>Pyxidicoccus</taxon>
    </lineage>
</organism>
<protein>
    <recommendedName>
        <fullName evidence="5">Porin</fullName>
    </recommendedName>
</protein>
<evidence type="ECO:0000256" key="1">
    <source>
        <dbReference type="SAM" id="MobiDB-lite"/>
    </source>
</evidence>
<evidence type="ECO:0000313" key="3">
    <source>
        <dbReference type="EMBL" id="QSQ19550.1"/>
    </source>
</evidence>
<dbReference type="RefSeq" id="WP_206721134.1">
    <property type="nucleotide sequence ID" value="NZ_CP071090.1"/>
</dbReference>
<feature type="region of interest" description="Disordered" evidence="1">
    <location>
        <begin position="157"/>
        <end position="197"/>
    </location>
</feature>